<dbReference type="GeneID" id="39574461"/>
<feature type="transmembrane region" description="Helical" evidence="1">
    <location>
        <begin position="61"/>
        <end position="79"/>
    </location>
</feature>
<feature type="transmembrane region" description="Helical" evidence="1">
    <location>
        <begin position="29"/>
        <end position="45"/>
    </location>
</feature>
<comment type="caution">
    <text evidence="2">The sequence shown here is derived from an EMBL/GenBank/DDBJ whole genome shotgun (WGS) entry which is preliminary data.</text>
</comment>
<feature type="transmembrane region" description="Helical" evidence="1">
    <location>
        <begin position="91"/>
        <end position="108"/>
    </location>
</feature>
<dbReference type="AlphaFoldDB" id="A0A0D1KML3"/>
<keyword evidence="1" id="KW-1133">Transmembrane helix</keyword>
<dbReference type="EMBL" id="JXBC01000014">
    <property type="protein sequence ID" value="KIU04421.1"/>
    <property type="molecule type" value="Genomic_DNA"/>
</dbReference>
<reference evidence="2 3" key="1">
    <citation type="submission" date="2014-12" db="EMBL/GenBank/DDBJ databases">
        <title>Comparative genome analysis of Bacillus coagulans HM-08, Clostridium butyricum HM-68, Bacillus subtilis HM-66 and Bacillus licheniformis BL-09.</title>
        <authorList>
            <person name="Zhang H."/>
        </authorList>
    </citation>
    <scope>NUCLEOTIDE SEQUENCE [LARGE SCALE GENOMIC DNA]</scope>
    <source>
        <strain evidence="2 3">HM-66</strain>
    </source>
</reference>
<keyword evidence="1" id="KW-0472">Membrane</keyword>
<evidence type="ECO:0000313" key="2">
    <source>
        <dbReference type="EMBL" id="KIU04421.1"/>
    </source>
</evidence>
<protein>
    <submittedName>
        <fullName evidence="2">Uncharacterized protein</fullName>
    </submittedName>
</protein>
<keyword evidence="1" id="KW-0812">Transmembrane</keyword>
<dbReference type="Proteomes" id="UP000032247">
    <property type="component" value="Unassembled WGS sequence"/>
</dbReference>
<gene>
    <name evidence="2" type="ORF">SC09_contig8orf00058</name>
</gene>
<feature type="transmembrane region" description="Helical" evidence="1">
    <location>
        <begin position="7"/>
        <end position="23"/>
    </location>
</feature>
<evidence type="ECO:0000256" key="1">
    <source>
        <dbReference type="SAM" id="Phobius"/>
    </source>
</evidence>
<name>A0A0D1KML3_BACIU</name>
<sequence length="117" mass="13452">MGEVHYLIVGFFLLVISVIDVILSKSIESYTLILSVIPFCIYFVYQETKNKERFKIAKMRSAYIALIFSMVVVLVLKLADSLMSSRIDYLFWVYASMVISYFVALVIVSKNSEKQQA</sequence>
<accession>A0A0D1KML3</accession>
<proteinExistence type="predicted"/>
<dbReference type="RefSeq" id="WP_043859027.1">
    <property type="nucleotide sequence ID" value="NZ_CP103996.1"/>
</dbReference>
<dbReference type="PATRIC" id="fig|1423.173.peg.4866"/>
<evidence type="ECO:0000313" key="3">
    <source>
        <dbReference type="Proteomes" id="UP000032247"/>
    </source>
</evidence>
<organism evidence="2 3">
    <name type="scientific">Bacillus subtilis</name>
    <dbReference type="NCBI Taxonomy" id="1423"/>
    <lineage>
        <taxon>Bacteria</taxon>
        <taxon>Bacillati</taxon>
        <taxon>Bacillota</taxon>
        <taxon>Bacilli</taxon>
        <taxon>Bacillales</taxon>
        <taxon>Bacillaceae</taxon>
        <taxon>Bacillus</taxon>
    </lineage>
</organism>